<evidence type="ECO:0000313" key="4">
    <source>
        <dbReference type="EMBL" id="TCT12374.1"/>
    </source>
</evidence>
<dbReference type="InterPro" id="IPR029787">
    <property type="entry name" value="Nucleotide_cyclase"/>
</dbReference>
<dbReference type="CDD" id="cd01949">
    <property type="entry name" value="GGDEF"/>
    <property type="match status" value="1"/>
</dbReference>
<dbReference type="PANTHER" id="PTHR46663">
    <property type="entry name" value="DIGUANYLATE CYCLASE DGCT-RELATED"/>
    <property type="match status" value="1"/>
</dbReference>
<evidence type="ECO:0000259" key="2">
    <source>
        <dbReference type="PROSITE" id="PS50885"/>
    </source>
</evidence>
<dbReference type="Pfam" id="PF00990">
    <property type="entry name" value="GGDEF"/>
    <property type="match status" value="1"/>
</dbReference>
<dbReference type="InterPro" id="IPR052163">
    <property type="entry name" value="DGC-Regulatory_Protein"/>
</dbReference>
<keyword evidence="1" id="KW-0812">Transmembrane</keyword>
<comment type="caution">
    <text evidence="4">The sequence shown here is derived from an EMBL/GenBank/DDBJ whole genome shotgun (WGS) entry which is preliminary data.</text>
</comment>
<dbReference type="Gene3D" id="3.30.70.270">
    <property type="match status" value="1"/>
</dbReference>
<dbReference type="SMART" id="SM00267">
    <property type="entry name" value="GGDEF"/>
    <property type="match status" value="1"/>
</dbReference>
<dbReference type="InterPro" id="IPR000160">
    <property type="entry name" value="GGDEF_dom"/>
</dbReference>
<keyword evidence="5" id="KW-1185">Reference proteome</keyword>
<dbReference type="Proteomes" id="UP000295678">
    <property type="component" value="Unassembled WGS sequence"/>
</dbReference>
<dbReference type="SMART" id="SM00304">
    <property type="entry name" value="HAMP"/>
    <property type="match status" value="1"/>
</dbReference>
<dbReference type="Pfam" id="PF00672">
    <property type="entry name" value="HAMP"/>
    <property type="match status" value="1"/>
</dbReference>
<dbReference type="CDD" id="cd12915">
    <property type="entry name" value="PDC2_DGC_like"/>
    <property type="match status" value="1"/>
</dbReference>
<reference evidence="4 5" key="1">
    <citation type="submission" date="2019-03" db="EMBL/GenBank/DDBJ databases">
        <title>Genomic Encyclopedia of Type Strains, Phase IV (KMG-IV): sequencing the most valuable type-strain genomes for metagenomic binning, comparative biology and taxonomic classification.</title>
        <authorList>
            <person name="Goeker M."/>
        </authorList>
    </citation>
    <scope>NUCLEOTIDE SEQUENCE [LARGE SCALE GENOMIC DNA]</scope>
    <source>
        <strain evidence="4 5">DSM 19345</strain>
    </source>
</reference>
<dbReference type="PROSITE" id="PS50887">
    <property type="entry name" value="GGDEF"/>
    <property type="match status" value="1"/>
</dbReference>
<dbReference type="NCBIfam" id="TIGR00254">
    <property type="entry name" value="GGDEF"/>
    <property type="match status" value="1"/>
</dbReference>
<organism evidence="4 5">
    <name type="scientific">Tepidamorphus gemmatus</name>
    <dbReference type="NCBI Taxonomy" id="747076"/>
    <lineage>
        <taxon>Bacteria</taxon>
        <taxon>Pseudomonadati</taxon>
        <taxon>Pseudomonadota</taxon>
        <taxon>Alphaproteobacteria</taxon>
        <taxon>Hyphomicrobiales</taxon>
        <taxon>Tepidamorphaceae</taxon>
        <taxon>Tepidamorphus</taxon>
    </lineage>
</organism>
<feature type="domain" description="GGDEF" evidence="3">
    <location>
        <begin position="375"/>
        <end position="512"/>
    </location>
</feature>
<dbReference type="PANTHER" id="PTHR46663:SF4">
    <property type="entry name" value="DIGUANYLATE CYCLASE DGCT-RELATED"/>
    <property type="match status" value="1"/>
</dbReference>
<feature type="transmembrane region" description="Helical" evidence="1">
    <location>
        <begin position="273"/>
        <end position="295"/>
    </location>
</feature>
<dbReference type="Gene3D" id="6.10.340.10">
    <property type="match status" value="1"/>
</dbReference>
<dbReference type="InterPro" id="IPR003660">
    <property type="entry name" value="HAMP_dom"/>
</dbReference>
<gene>
    <name evidence="4" type="ORF">EDC22_10257</name>
</gene>
<evidence type="ECO:0000313" key="5">
    <source>
        <dbReference type="Proteomes" id="UP000295678"/>
    </source>
</evidence>
<dbReference type="PROSITE" id="PS50885">
    <property type="entry name" value="HAMP"/>
    <property type="match status" value="1"/>
</dbReference>
<feature type="transmembrane region" description="Helical" evidence="1">
    <location>
        <begin position="12"/>
        <end position="33"/>
    </location>
</feature>
<protein>
    <submittedName>
        <fullName evidence="4">Diguanylate cyclase (GGDEF)-like protein</fullName>
    </submittedName>
</protein>
<dbReference type="AlphaFoldDB" id="A0A4R3MIZ1"/>
<evidence type="ECO:0000256" key="1">
    <source>
        <dbReference type="SAM" id="Phobius"/>
    </source>
</evidence>
<dbReference type="SUPFAM" id="SSF55073">
    <property type="entry name" value="Nucleotide cyclase"/>
    <property type="match status" value="1"/>
</dbReference>
<keyword evidence="1" id="KW-0472">Membrane</keyword>
<keyword evidence="1" id="KW-1133">Transmembrane helix</keyword>
<dbReference type="InterPro" id="IPR043128">
    <property type="entry name" value="Rev_trsase/Diguanyl_cyclase"/>
</dbReference>
<dbReference type="GO" id="GO:0007165">
    <property type="term" value="P:signal transduction"/>
    <property type="evidence" value="ECO:0007669"/>
    <property type="project" value="InterPro"/>
</dbReference>
<feature type="domain" description="HAMP" evidence="2">
    <location>
        <begin position="297"/>
        <end position="350"/>
    </location>
</feature>
<evidence type="ECO:0000259" key="3">
    <source>
        <dbReference type="PROSITE" id="PS50887"/>
    </source>
</evidence>
<dbReference type="GO" id="GO:0016020">
    <property type="term" value="C:membrane"/>
    <property type="evidence" value="ECO:0007669"/>
    <property type="project" value="InterPro"/>
</dbReference>
<dbReference type="EMBL" id="SMAK01000002">
    <property type="protein sequence ID" value="TCT12374.1"/>
    <property type="molecule type" value="Genomic_DNA"/>
</dbReference>
<dbReference type="SUPFAM" id="SSF158472">
    <property type="entry name" value="HAMP domain-like"/>
    <property type="match status" value="1"/>
</dbReference>
<proteinExistence type="predicted"/>
<accession>A0A4R3MIZ1</accession>
<sequence length="527" mass="55648">MPLPYGLIRRAGLGAHLAAIIVMAIIPTSILVVEFIDAKRRNAIAEAESKVTAMAQAAAARHRQQIEALGGMLRTAALVVADDDFRNDCPAGGGAFSTAVQLGHDGRLSCMPLDAAWLPAPTHLQPGPSDKIAIGYHAVDVGQVRGLRAVAHVIGADRRVHVVHAALSFDWASEIVAQTDVAHDTVISALHGPNGSLVARHHRDGGAGLAGLPADRLKALWAVMATDVTAAPVVTDVDGVERIFGRANVPETGIVFLVGVSREEVLSAAQRELVADLAMLGAGLALFALVVWFLLERGILRSIRQMRDAAVATANGELGKRITIAHGPAELRELGAAFNEMTERLERLAMHDALTGLANRRLLAARFEELIADGRPFAALEVDLDGFKPVNDTHGHAVGDRILADVARRIQEGLPTGAIAARIGGDEFLVLLPVDGTESLREKTIAFTEALLDRIAAPYPLRNGGSVSVGASIGIGFWPQNGRSAETLFRNVDEALYQAKRSGRNRGVYVVSPVSPVAAADDGEAAA</sequence>
<name>A0A4R3MIZ1_9HYPH</name>
<dbReference type="CDD" id="cd06225">
    <property type="entry name" value="HAMP"/>
    <property type="match status" value="1"/>
</dbReference>